<dbReference type="STRING" id="451379.A0A0N5AAH8"/>
<feature type="transmembrane region" description="Helical" evidence="1">
    <location>
        <begin position="159"/>
        <end position="178"/>
    </location>
</feature>
<evidence type="ECO:0000256" key="1">
    <source>
        <dbReference type="SAM" id="Phobius"/>
    </source>
</evidence>
<organism evidence="3 4">
    <name type="scientific">Syphacia muris</name>
    <dbReference type="NCBI Taxonomy" id="451379"/>
    <lineage>
        <taxon>Eukaryota</taxon>
        <taxon>Metazoa</taxon>
        <taxon>Ecdysozoa</taxon>
        <taxon>Nematoda</taxon>
        <taxon>Chromadorea</taxon>
        <taxon>Rhabditida</taxon>
        <taxon>Spirurina</taxon>
        <taxon>Oxyuridomorpha</taxon>
        <taxon>Oxyuroidea</taxon>
        <taxon>Oxyuridae</taxon>
        <taxon>Syphacia</taxon>
    </lineage>
</organism>
<dbReference type="InterPro" id="IPR015940">
    <property type="entry name" value="UBA"/>
</dbReference>
<protein>
    <submittedName>
        <fullName evidence="4">UBA domain-containing protein</fullName>
    </submittedName>
</protein>
<keyword evidence="1" id="KW-0812">Transmembrane</keyword>
<dbReference type="AlphaFoldDB" id="A0A0N5AAH8"/>
<keyword evidence="3" id="KW-1185">Reference proteome</keyword>
<reference evidence="4" key="1">
    <citation type="submission" date="2017-02" db="UniProtKB">
        <authorList>
            <consortium name="WormBaseParasite"/>
        </authorList>
    </citation>
    <scope>IDENTIFICATION</scope>
</reference>
<dbReference type="Gene3D" id="1.10.8.10">
    <property type="entry name" value="DNA helicase RuvA subunit, C-terminal domain"/>
    <property type="match status" value="1"/>
</dbReference>
<feature type="domain" description="UBA" evidence="2">
    <location>
        <begin position="317"/>
        <end position="358"/>
    </location>
</feature>
<evidence type="ECO:0000313" key="3">
    <source>
        <dbReference type="Proteomes" id="UP000046393"/>
    </source>
</evidence>
<sequence>MIPSRRSQYQMPGGHLFLFAPVVKLWLFSIVFFSIIWFYYCISVKLVFILGPSVKDIIAWKFNLLYLLAMKFILCAPSHLLIVLVMVYYFRLVERRFGSTKFTELVLVCGLISTFLEILTRFSMVYFLGYNSSATYFAPGPFALLTTLYFIFVHEIPVVPFFSIFGIPISVHTVPFIMFVRLFIGEPLSVVACLTGGLSFLLWKYNILRIQNVTFIPTVLIRILGSETNVIGWIVSKFIYIGESSRGNKVLPIAATVERQRIEAIDEYERQIMYTNVADQSGHFSWGNVLQNFARSQTNFRNSYHSGRVFGEDLPVEVAEEHVQQLLDAGLGERHEIVDALRRNRNNISAAVDSLLDLRR</sequence>
<feature type="transmembrane region" description="Helical" evidence="1">
    <location>
        <begin position="102"/>
        <end position="128"/>
    </location>
</feature>
<feature type="transmembrane region" description="Helical" evidence="1">
    <location>
        <begin position="16"/>
        <end position="40"/>
    </location>
</feature>
<name>A0A0N5AAH8_9BILA</name>
<dbReference type="SMART" id="SM00165">
    <property type="entry name" value="UBA"/>
    <property type="match status" value="1"/>
</dbReference>
<keyword evidence="1" id="KW-0472">Membrane</keyword>
<feature type="transmembrane region" description="Helical" evidence="1">
    <location>
        <begin position="184"/>
        <end position="203"/>
    </location>
</feature>
<dbReference type="InterPro" id="IPR009060">
    <property type="entry name" value="UBA-like_sf"/>
</dbReference>
<accession>A0A0N5AAH8</accession>
<dbReference type="Proteomes" id="UP000046393">
    <property type="component" value="Unplaced"/>
</dbReference>
<dbReference type="PROSITE" id="PS50030">
    <property type="entry name" value="UBA"/>
    <property type="match status" value="1"/>
</dbReference>
<feature type="transmembrane region" description="Helical" evidence="1">
    <location>
        <begin position="64"/>
        <end position="90"/>
    </location>
</feature>
<keyword evidence="1" id="KW-1133">Transmembrane helix</keyword>
<dbReference type="SUPFAM" id="SSF46934">
    <property type="entry name" value="UBA-like"/>
    <property type="match status" value="1"/>
</dbReference>
<evidence type="ECO:0000259" key="2">
    <source>
        <dbReference type="PROSITE" id="PS50030"/>
    </source>
</evidence>
<dbReference type="WBParaSite" id="SMUV_0000115401-mRNA-1">
    <property type="protein sequence ID" value="SMUV_0000115401-mRNA-1"/>
    <property type="gene ID" value="SMUV_0000115401"/>
</dbReference>
<feature type="transmembrane region" description="Helical" evidence="1">
    <location>
        <begin position="134"/>
        <end position="152"/>
    </location>
</feature>
<evidence type="ECO:0000313" key="4">
    <source>
        <dbReference type="WBParaSite" id="SMUV_0000115401-mRNA-1"/>
    </source>
</evidence>
<proteinExistence type="predicted"/>